<dbReference type="InterPro" id="IPR029069">
    <property type="entry name" value="HotDog_dom_sf"/>
</dbReference>
<gene>
    <name evidence="1" type="ORF">GRI44_13040</name>
</gene>
<protein>
    <recommendedName>
        <fullName evidence="3">N-terminal of MaoC-like dehydratase domain-containing protein</fullName>
    </recommendedName>
</protein>
<organism evidence="1 2">
    <name type="scientific">Allopontixanthobacter confluentis</name>
    <dbReference type="NCBI Taxonomy" id="1849021"/>
    <lineage>
        <taxon>Bacteria</taxon>
        <taxon>Pseudomonadati</taxon>
        <taxon>Pseudomonadota</taxon>
        <taxon>Alphaproteobacteria</taxon>
        <taxon>Sphingomonadales</taxon>
        <taxon>Erythrobacteraceae</taxon>
        <taxon>Allopontixanthobacter</taxon>
    </lineage>
</organism>
<proteinExistence type="predicted"/>
<dbReference type="AlphaFoldDB" id="A0A6L7GJB8"/>
<evidence type="ECO:0000313" key="1">
    <source>
        <dbReference type="EMBL" id="MXP15675.1"/>
    </source>
</evidence>
<comment type="caution">
    <text evidence="1">The sequence shown here is derived from an EMBL/GenBank/DDBJ whole genome shotgun (WGS) entry which is preliminary data.</text>
</comment>
<dbReference type="OrthoDB" id="7183822at2"/>
<dbReference type="Gene3D" id="3.10.129.10">
    <property type="entry name" value="Hotdog Thioesterase"/>
    <property type="match status" value="2"/>
</dbReference>
<name>A0A6L7GJB8_9SPHN</name>
<dbReference type="InterPro" id="IPR052741">
    <property type="entry name" value="Mitochondrial_HTD2"/>
</dbReference>
<keyword evidence="2" id="KW-1185">Reference proteome</keyword>
<evidence type="ECO:0008006" key="3">
    <source>
        <dbReference type="Google" id="ProtNLM"/>
    </source>
</evidence>
<dbReference type="EMBL" id="WTYU01000002">
    <property type="protein sequence ID" value="MXP15675.1"/>
    <property type="molecule type" value="Genomic_DNA"/>
</dbReference>
<dbReference type="Proteomes" id="UP000473531">
    <property type="component" value="Unassembled WGS sequence"/>
</dbReference>
<accession>A0A6L7GJB8</accession>
<dbReference type="RefSeq" id="WP_160602165.1">
    <property type="nucleotide sequence ID" value="NZ_WTYU01000002.1"/>
</dbReference>
<dbReference type="SUPFAM" id="SSF54637">
    <property type="entry name" value="Thioesterase/thiol ester dehydrase-isomerase"/>
    <property type="match status" value="1"/>
</dbReference>
<reference evidence="1 2" key="1">
    <citation type="submission" date="2019-12" db="EMBL/GenBank/DDBJ databases">
        <title>Genomic-based taxomic classification of the family Erythrobacteraceae.</title>
        <authorList>
            <person name="Xu L."/>
        </authorList>
    </citation>
    <scope>NUCLEOTIDE SEQUENCE [LARGE SCALE GENOMIC DNA]</scope>
    <source>
        <strain evidence="1 2">KCTC 52259</strain>
    </source>
</reference>
<sequence length="272" mass="29374">MVDSEHVAQWASWVGRVESRRQVLDQESLSRYSLAVGGSADTAQAMPPLAHSAFFLTATTDDALGRDGHPRRGGFLPDITLPRRMFAGSDISFPAPLEIGEVAEMINTIKNVAHKTGRSGDLVFVEVERVLSQAGLARIIESQHFVYRGLTENPLSLPAPAARQPEGAIWQPDAVNLFRFSAATFNSHRIHYDLPYTVETEGYPALVVHGPFIAAKLAGLAASKGELASFSFRALAPLFLGQPAYLRHCEGNGVEAVRCDGEICTAATAVYA</sequence>
<dbReference type="PANTHER" id="PTHR28152">
    <property type="entry name" value="HYDROXYACYL-THIOESTER DEHYDRATASE TYPE 2, MITOCHONDRIAL"/>
    <property type="match status" value="1"/>
</dbReference>
<evidence type="ECO:0000313" key="2">
    <source>
        <dbReference type="Proteomes" id="UP000473531"/>
    </source>
</evidence>
<dbReference type="GO" id="GO:0019171">
    <property type="term" value="F:(3R)-hydroxyacyl-[acyl-carrier-protein] dehydratase activity"/>
    <property type="evidence" value="ECO:0007669"/>
    <property type="project" value="TreeGrafter"/>
</dbReference>
<dbReference type="PANTHER" id="PTHR28152:SF1">
    <property type="entry name" value="HYDROXYACYL-THIOESTER DEHYDRATASE TYPE 2, MITOCHONDRIAL"/>
    <property type="match status" value="1"/>
</dbReference>